<accession>C4JU60</accession>
<dbReference type="GO" id="GO:0008194">
    <property type="term" value="F:UDP-glycosyltransferase activity"/>
    <property type="evidence" value="ECO:0007669"/>
    <property type="project" value="InterPro"/>
</dbReference>
<dbReference type="InterPro" id="IPR035595">
    <property type="entry name" value="UDP_glycos_trans_CS"/>
</dbReference>
<dbReference type="HOGENOM" id="CLU_036519_2_0_1"/>
<dbReference type="InterPro" id="IPR002213">
    <property type="entry name" value="UDP_glucos_trans"/>
</dbReference>
<dbReference type="OMA" id="KHATFGA"/>
<gene>
    <name evidence="5" type="ORF">UREG_05999</name>
</gene>
<name>C4JU60_UNCRE</name>
<dbReference type="InParanoid" id="C4JU60"/>
<sequence>MEMSSTKNRLLVVATAGGKPNAEPLLEIAKILNTRGYSIEFATLEGQEKWADKYPFISKVHILGPGVAPAVQRASYARMMDWKAPRLFNDCQPLFDAKMFLESSWPSVYSSLSVLMQDRDARPDFILADYLVDAVIDMHAEYRVPIAMHWPQMPTGMLPASYVPGIPGLQVDVLSSENATLWQRLQNELVKIHILPWVIKYYWWRRKMRARAGVTRSLPSGPKPSHLVLVNTFFAVDTPKDLPSNVAPIGPIMQDEYPHLTEPCLSFIEKHKKIIYVAFGTHILLQDKLFRQIMDGLLVVLQNRVADGVIWSIGGTHRKHLANGCDRNMLFVNFAPQRAVLAHPHTRAFISHAGRASTNEAVFHGVPVVSVAIYFDQLQNAMRLHDAGVGIPLDKHDFNADDLANAVTQVVKDSSGDFRHNCLRLKAIARIASRRKHSGADLIEEVLADHEGRHVDSVCKRPMHLQTADVRMPVWKAKNWDLYAIAIVASGLFALSTRVLVNWFY</sequence>
<dbReference type="CDD" id="cd03784">
    <property type="entry name" value="GT1_Gtf-like"/>
    <property type="match status" value="1"/>
</dbReference>
<dbReference type="RefSeq" id="XP_002585310.1">
    <property type="nucleotide sequence ID" value="XM_002585264.1"/>
</dbReference>
<dbReference type="Proteomes" id="UP000002058">
    <property type="component" value="Unassembled WGS sequence"/>
</dbReference>
<dbReference type="SUPFAM" id="SSF53756">
    <property type="entry name" value="UDP-Glycosyltransferase/glycogen phosphorylase"/>
    <property type="match status" value="1"/>
</dbReference>
<dbReference type="InterPro" id="IPR050271">
    <property type="entry name" value="UDP-glycosyltransferase"/>
</dbReference>
<dbReference type="EMBL" id="CH476617">
    <property type="protein sequence ID" value="EEP81157.1"/>
    <property type="molecule type" value="Genomic_DNA"/>
</dbReference>
<feature type="transmembrane region" description="Helical" evidence="4">
    <location>
        <begin position="482"/>
        <end position="501"/>
    </location>
</feature>
<dbReference type="KEGG" id="ure:UREG_05999"/>
<dbReference type="eggNOG" id="KOG1192">
    <property type="taxonomic scope" value="Eukaryota"/>
</dbReference>
<evidence type="ECO:0000256" key="4">
    <source>
        <dbReference type="SAM" id="Phobius"/>
    </source>
</evidence>
<dbReference type="GeneID" id="8438905"/>
<keyword evidence="6" id="KW-1185">Reference proteome</keyword>
<keyword evidence="2 3" id="KW-0808">Transferase</keyword>
<evidence type="ECO:0000313" key="6">
    <source>
        <dbReference type="Proteomes" id="UP000002058"/>
    </source>
</evidence>
<dbReference type="VEuPathDB" id="FungiDB:UREG_05999"/>
<dbReference type="Gene3D" id="3.40.50.2000">
    <property type="entry name" value="Glycogen Phosphorylase B"/>
    <property type="match status" value="2"/>
</dbReference>
<dbReference type="Pfam" id="PF00201">
    <property type="entry name" value="UDPGT"/>
    <property type="match status" value="1"/>
</dbReference>
<keyword evidence="4" id="KW-0812">Transmembrane</keyword>
<reference evidence="6" key="1">
    <citation type="journal article" date="2009" name="Genome Res.">
        <title>Comparative genomic analyses of the human fungal pathogens Coccidioides and their relatives.</title>
        <authorList>
            <person name="Sharpton T.J."/>
            <person name="Stajich J.E."/>
            <person name="Rounsley S.D."/>
            <person name="Gardner M.J."/>
            <person name="Wortman J.R."/>
            <person name="Jordar V.S."/>
            <person name="Maiti R."/>
            <person name="Kodira C.D."/>
            <person name="Neafsey D.E."/>
            <person name="Zeng Q."/>
            <person name="Hung C.-Y."/>
            <person name="McMahan C."/>
            <person name="Muszewska A."/>
            <person name="Grynberg M."/>
            <person name="Mandel M.A."/>
            <person name="Kellner E.M."/>
            <person name="Barker B.M."/>
            <person name="Galgiani J.N."/>
            <person name="Orbach M.J."/>
            <person name="Kirkland T.N."/>
            <person name="Cole G.T."/>
            <person name="Henn M.R."/>
            <person name="Birren B.W."/>
            <person name="Taylor J.W."/>
        </authorList>
    </citation>
    <scope>NUCLEOTIDE SEQUENCE [LARGE SCALE GENOMIC DNA]</scope>
    <source>
        <strain evidence="6">UAMH 1704</strain>
    </source>
</reference>
<keyword evidence="1 3" id="KW-0328">Glycosyltransferase</keyword>
<keyword evidence="4" id="KW-1133">Transmembrane helix</keyword>
<evidence type="ECO:0000256" key="3">
    <source>
        <dbReference type="RuleBase" id="RU003718"/>
    </source>
</evidence>
<dbReference type="AlphaFoldDB" id="C4JU60"/>
<organism evidence="5 6">
    <name type="scientific">Uncinocarpus reesii (strain UAMH 1704)</name>
    <dbReference type="NCBI Taxonomy" id="336963"/>
    <lineage>
        <taxon>Eukaryota</taxon>
        <taxon>Fungi</taxon>
        <taxon>Dikarya</taxon>
        <taxon>Ascomycota</taxon>
        <taxon>Pezizomycotina</taxon>
        <taxon>Eurotiomycetes</taxon>
        <taxon>Eurotiomycetidae</taxon>
        <taxon>Onygenales</taxon>
        <taxon>Onygenaceae</taxon>
        <taxon>Uncinocarpus</taxon>
    </lineage>
</organism>
<dbReference type="OrthoDB" id="4205830at2759"/>
<protein>
    <submittedName>
        <fullName evidence="5">Uncharacterized protein</fullName>
    </submittedName>
</protein>
<dbReference type="PROSITE" id="PS00375">
    <property type="entry name" value="UDPGT"/>
    <property type="match status" value="1"/>
</dbReference>
<dbReference type="PANTHER" id="PTHR48043">
    <property type="entry name" value="EG:EG0003.4 PROTEIN-RELATED"/>
    <property type="match status" value="1"/>
</dbReference>
<keyword evidence="4" id="KW-0472">Membrane</keyword>
<dbReference type="PANTHER" id="PTHR48043:SF145">
    <property type="entry name" value="FI06409P-RELATED"/>
    <property type="match status" value="1"/>
</dbReference>
<proteinExistence type="inferred from homology"/>
<comment type="similarity">
    <text evidence="3">Belongs to the UDP-glycosyltransferase family.</text>
</comment>
<evidence type="ECO:0000256" key="1">
    <source>
        <dbReference type="ARBA" id="ARBA00022676"/>
    </source>
</evidence>
<evidence type="ECO:0000313" key="5">
    <source>
        <dbReference type="EMBL" id="EEP81157.1"/>
    </source>
</evidence>
<evidence type="ECO:0000256" key="2">
    <source>
        <dbReference type="ARBA" id="ARBA00022679"/>
    </source>
</evidence>